<evidence type="ECO:0000313" key="5">
    <source>
        <dbReference type="Proteomes" id="UP000733744"/>
    </source>
</evidence>
<keyword evidence="2 4" id="KW-0808">Transferase</keyword>
<dbReference type="EMBL" id="RYFG02000020">
    <property type="protein sequence ID" value="TRX01428.1"/>
    <property type="molecule type" value="Genomic_DNA"/>
</dbReference>
<protein>
    <submittedName>
        <fullName evidence="4">4'-phosphopantetheinyl transferase superfamily protein</fullName>
    </submittedName>
</protein>
<dbReference type="InterPro" id="IPR050559">
    <property type="entry name" value="P-Pant_transferase_sf"/>
</dbReference>
<name>A0ABY3CEG6_9GAMM</name>
<evidence type="ECO:0000313" key="4">
    <source>
        <dbReference type="EMBL" id="TRX01428.1"/>
    </source>
</evidence>
<evidence type="ECO:0000256" key="2">
    <source>
        <dbReference type="ARBA" id="ARBA00022679"/>
    </source>
</evidence>
<dbReference type="PANTHER" id="PTHR12215">
    <property type="entry name" value="PHOSPHOPANTETHEINE TRANSFERASE"/>
    <property type="match status" value="1"/>
</dbReference>
<evidence type="ECO:0000259" key="3">
    <source>
        <dbReference type="Pfam" id="PF01648"/>
    </source>
</evidence>
<proteinExistence type="inferred from homology"/>
<feature type="domain" description="4'-phosphopantetheinyl transferase" evidence="3">
    <location>
        <begin position="108"/>
        <end position="199"/>
    </location>
</feature>
<dbReference type="GO" id="GO:0016740">
    <property type="term" value="F:transferase activity"/>
    <property type="evidence" value="ECO:0007669"/>
    <property type="project" value="UniProtKB-KW"/>
</dbReference>
<gene>
    <name evidence="4" type="ORF">EKO24_003865</name>
</gene>
<dbReference type="RefSeq" id="WP_127029853.1">
    <property type="nucleotide sequence ID" value="NZ_RYFG02000020.1"/>
</dbReference>
<dbReference type="Proteomes" id="UP000733744">
    <property type="component" value="Unassembled WGS sequence"/>
</dbReference>
<keyword evidence="5" id="KW-1185">Reference proteome</keyword>
<comment type="caution">
    <text evidence="4">The sequence shown here is derived from an EMBL/GenBank/DDBJ whole genome shotgun (WGS) entry which is preliminary data.</text>
</comment>
<organism evidence="4 5">
    <name type="scientific">Candidatus Methylobacter oryzae</name>
    <dbReference type="NCBI Taxonomy" id="2497749"/>
    <lineage>
        <taxon>Bacteria</taxon>
        <taxon>Pseudomonadati</taxon>
        <taxon>Pseudomonadota</taxon>
        <taxon>Gammaproteobacteria</taxon>
        <taxon>Methylococcales</taxon>
        <taxon>Methylococcaceae</taxon>
        <taxon>Methylobacter</taxon>
    </lineage>
</organism>
<dbReference type="PANTHER" id="PTHR12215:SF10">
    <property type="entry name" value="L-AMINOADIPATE-SEMIALDEHYDE DEHYDROGENASE-PHOSPHOPANTETHEINYL TRANSFERASE"/>
    <property type="match status" value="1"/>
</dbReference>
<comment type="similarity">
    <text evidence="1">Belongs to the P-Pant transferase superfamily. Gsp/Sfp/HetI/AcpT family.</text>
</comment>
<dbReference type="InterPro" id="IPR037143">
    <property type="entry name" value="4-PPantetheinyl_Trfase_dom_sf"/>
</dbReference>
<dbReference type="Gene3D" id="3.90.470.20">
    <property type="entry name" value="4'-phosphopantetheinyl transferase domain"/>
    <property type="match status" value="2"/>
</dbReference>
<sequence>MNTDIIQIWHGNIAADSANYQDYRRVLDIAEQTHAGKMKIDLLHKRYVEVHGRLRYLLAGILNEAPEKIRIAKAEHGKPYLIDAPELAFNLSHSASAMVVAVGWNCRLGVDVEYCKPRTGLSGLVDKCFAEEESAYWHKLADDRKVAGFYRFWTRKEAFVKATGRGIGLGLNQCVVNPESQREFLRVPAEYGPASTWHALDVALGQDICSALVTDKNVAGVRIMELARRI</sequence>
<dbReference type="SUPFAM" id="SSF56214">
    <property type="entry name" value="4'-phosphopantetheinyl transferase"/>
    <property type="match status" value="2"/>
</dbReference>
<dbReference type="InterPro" id="IPR008278">
    <property type="entry name" value="4-PPantetheinyl_Trfase_dom"/>
</dbReference>
<dbReference type="Pfam" id="PF01648">
    <property type="entry name" value="ACPS"/>
    <property type="match status" value="1"/>
</dbReference>
<evidence type="ECO:0000256" key="1">
    <source>
        <dbReference type="ARBA" id="ARBA00010990"/>
    </source>
</evidence>
<accession>A0ABY3CEG6</accession>
<reference evidence="4 5" key="1">
    <citation type="journal article" date="2019" name="Antonie Van Leeuwenhoek">
        <title>Description of 'Ca. Methylobacter oryzae' KRF1, a novel species from the environmentally important Methylobacter clade 2.</title>
        <authorList>
            <person name="Khatri K."/>
            <person name="Mohite J.A."/>
            <person name="Pandit P.S."/>
            <person name="Bahulikar R."/>
            <person name="Rahalkar M.C."/>
        </authorList>
    </citation>
    <scope>NUCLEOTIDE SEQUENCE [LARGE SCALE GENOMIC DNA]</scope>
    <source>
        <strain evidence="4 5">KRF1</strain>
    </source>
</reference>